<dbReference type="PROSITE" id="PS50949">
    <property type="entry name" value="HTH_GNTR"/>
    <property type="match status" value="1"/>
</dbReference>
<gene>
    <name evidence="6" type="ORF">PQR62_20630</name>
</gene>
<dbReference type="EMBL" id="JAQQFM010000009">
    <property type="protein sequence ID" value="MFL9926692.1"/>
    <property type="molecule type" value="Genomic_DNA"/>
</dbReference>
<dbReference type="RefSeq" id="WP_408159909.1">
    <property type="nucleotide sequence ID" value="NZ_JAQQFM010000009.1"/>
</dbReference>
<keyword evidence="1" id="KW-0805">Transcription regulation</keyword>
<dbReference type="Proteomes" id="UP001629246">
    <property type="component" value="Unassembled WGS sequence"/>
</dbReference>
<keyword evidence="2" id="KW-0238">DNA-binding</keyword>
<dbReference type="PANTHER" id="PTHR43537">
    <property type="entry name" value="TRANSCRIPTIONAL REGULATOR, GNTR FAMILY"/>
    <property type="match status" value="1"/>
</dbReference>
<evidence type="ECO:0000256" key="3">
    <source>
        <dbReference type="ARBA" id="ARBA00023163"/>
    </source>
</evidence>
<dbReference type="Pfam" id="PF07729">
    <property type="entry name" value="FCD"/>
    <property type="match status" value="1"/>
</dbReference>
<dbReference type="InterPro" id="IPR000524">
    <property type="entry name" value="Tscrpt_reg_HTH_GntR"/>
</dbReference>
<dbReference type="InterPro" id="IPR036388">
    <property type="entry name" value="WH-like_DNA-bd_sf"/>
</dbReference>
<dbReference type="CDD" id="cd07377">
    <property type="entry name" value="WHTH_GntR"/>
    <property type="match status" value="1"/>
</dbReference>
<feature type="region of interest" description="Disordered" evidence="4">
    <location>
        <begin position="252"/>
        <end position="274"/>
    </location>
</feature>
<feature type="compositionally biased region" description="Polar residues" evidence="4">
    <location>
        <begin position="252"/>
        <end position="264"/>
    </location>
</feature>
<dbReference type="PRINTS" id="PR00035">
    <property type="entry name" value="HTHGNTR"/>
</dbReference>
<name>A0ABW9AED9_9BURK</name>
<proteinExistence type="predicted"/>
<dbReference type="Gene3D" id="1.20.120.530">
    <property type="entry name" value="GntR ligand-binding domain-like"/>
    <property type="match status" value="1"/>
</dbReference>
<dbReference type="InterPro" id="IPR011711">
    <property type="entry name" value="GntR_C"/>
</dbReference>
<dbReference type="SUPFAM" id="SSF48008">
    <property type="entry name" value="GntR ligand-binding domain-like"/>
    <property type="match status" value="1"/>
</dbReference>
<evidence type="ECO:0000256" key="2">
    <source>
        <dbReference type="ARBA" id="ARBA00023125"/>
    </source>
</evidence>
<evidence type="ECO:0000256" key="4">
    <source>
        <dbReference type="SAM" id="MobiDB-lite"/>
    </source>
</evidence>
<protein>
    <submittedName>
        <fullName evidence="6">FadR/GntR family transcriptional regulator</fullName>
    </submittedName>
</protein>
<evidence type="ECO:0000313" key="7">
    <source>
        <dbReference type="Proteomes" id="UP001629246"/>
    </source>
</evidence>
<dbReference type="SMART" id="SM00895">
    <property type="entry name" value="FCD"/>
    <property type="match status" value="1"/>
</dbReference>
<reference evidence="6 7" key="1">
    <citation type="journal article" date="2024" name="Chem. Sci.">
        <title>Discovery of megapolipeptins by genome mining of a Burkholderiales bacteria collection.</title>
        <authorList>
            <person name="Paulo B.S."/>
            <person name="Recchia M.J.J."/>
            <person name="Lee S."/>
            <person name="Fergusson C.H."/>
            <person name="Romanowski S.B."/>
            <person name="Hernandez A."/>
            <person name="Krull N."/>
            <person name="Liu D.Y."/>
            <person name="Cavanagh H."/>
            <person name="Bos A."/>
            <person name="Gray C.A."/>
            <person name="Murphy B.T."/>
            <person name="Linington R.G."/>
            <person name="Eustaquio A.S."/>
        </authorList>
    </citation>
    <scope>NUCLEOTIDE SEQUENCE [LARGE SCALE GENOMIC DNA]</scope>
    <source>
        <strain evidence="6 7">RL21-008-BIB-A</strain>
    </source>
</reference>
<keyword evidence="3" id="KW-0804">Transcription</keyword>
<dbReference type="InterPro" id="IPR008920">
    <property type="entry name" value="TF_FadR/GntR_C"/>
</dbReference>
<dbReference type="PANTHER" id="PTHR43537:SF5">
    <property type="entry name" value="UXU OPERON TRANSCRIPTIONAL REGULATOR"/>
    <property type="match status" value="1"/>
</dbReference>
<evidence type="ECO:0000259" key="5">
    <source>
        <dbReference type="PROSITE" id="PS50949"/>
    </source>
</evidence>
<evidence type="ECO:0000256" key="1">
    <source>
        <dbReference type="ARBA" id="ARBA00023015"/>
    </source>
</evidence>
<keyword evidence="7" id="KW-1185">Reference proteome</keyword>
<sequence>MDLSLQNKLAAVRQAARHDQRRADIVIEFVRSAVSDGTLKPGDRLPTELEIAEALGVSRTPVREAMRVLETLGVLDISPGSGTYLKSGVGNSLSLLFMFQSLLQDPSAELLAELRTIFERACAEIAGVKATDEDLAAMRDAIARLEALHALPEPDIELIVDADLDFHRAVYAATHNPLISTLADYVLSMLRPWIHATQIKEGPEKSILLHQAEYESITRSLAQPTDPSEVRKIADLNMAHWLSVLSQVPNSPTAHTRLNANETNGAAGKPERGK</sequence>
<feature type="domain" description="HTH gntR-type" evidence="5">
    <location>
        <begin position="20"/>
        <end position="88"/>
    </location>
</feature>
<comment type="caution">
    <text evidence="6">The sequence shown here is derived from an EMBL/GenBank/DDBJ whole genome shotgun (WGS) entry which is preliminary data.</text>
</comment>
<organism evidence="6 7">
    <name type="scientific">Herbaspirillum lusitanum</name>
    <dbReference type="NCBI Taxonomy" id="213312"/>
    <lineage>
        <taxon>Bacteria</taxon>
        <taxon>Pseudomonadati</taxon>
        <taxon>Pseudomonadota</taxon>
        <taxon>Betaproteobacteria</taxon>
        <taxon>Burkholderiales</taxon>
        <taxon>Oxalobacteraceae</taxon>
        <taxon>Herbaspirillum</taxon>
    </lineage>
</organism>
<accession>A0ABW9AED9</accession>
<dbReference type="SUPFAM" id="SSF46785">
    <property type="entry name" value="Winged helix' DNA-binding domain"/>
    <property type="match status" value="1"/>
</dbReference>
<dbReference type="InterPro" id="IPR036390">
    <property type="entry name" value="WH_DNA-bd_sf"/>
</dbReference>
<dbReference type="SMART" id="SM00345">
    <property type="entry name" value="HTH_GNTR"/>
    <property type="match status" value="1"/>
</dbReference>
<evidence type="ECO:0000313" key="6">
    <source>
        <dbReference type="EMBL" id="MFL9926692.1"/>
    </source>
</evidence>
<dbReference type="Pfam" id="PF00392">
    <property type="entry name" value="GntR"/>
    <property type="match status" value="1"/>
</dbReference>
<dbReference type="Gene3D" id="1.10.10.10">
    <property type="entry name" value="Winged helix-like DNA-binding domain superfamily/Winged helix DNA-binding domain"/>
    <property type="match status" value="1"/>
</dbReference>